<dbReference type="EMBL" id="CAJHNH020002624">
    <property type="protein sequence ID" value="CAG5127256.1"/>
    <property type="molecule type" value="Genomic_DNA"/>
</dbReference>
<keyword evidence="3" id="KW-0862">Zinc</keyword>
<evidence type="ECO:0000256" key="2">
    <source>
        <dbReference type="ARBA" id="ARBA00022490"/>
    </source>
</evidence>
<keyword evidence="3" id="KW-0479">Metal-binding</keyword>
<gene>
    <name evidence="5" type="ORF">CUNI_LOCUS12814</name>
</gene>
<dbReference type="GO" id="GO:0005912">
    <property type="term" value="C:adherens junction"/>
    <property type="evidence" value="ECO:0007669"/>
    <property type="project" value="TreeGrafter"/>
</dbReference>
<dbReference type="InterPro" id="IPR001478">
    <property type="entry name" value="PDZ"/>
</dbReference>
<dbReference type="GO" id="GO:0003779">
    <property type="term" value="F:actin binding"/>
    <property type="evidence" value="ECO:0007669"/>
    <property type="project" value="TreeGrafter"/>
</dbReference>
<dbReference type="GO" id="GO:0051371">
    <property type="term" value="F:muscle alpha-actinin binding"/>
    <property type="evidence" value="ECO:0007669"/>
    <property type="project" value="TreeGrafter"/>
</dbReference>
<keyword evidence="6" id="KW-1185">Reference proteome</keyword>
<evidence type="ECO:0000313" key="5">
    <source>
        <dbReference type="EMBL" id="CAG5127256.1"/>
    </source>
</evidence>
<dbReference type="PANTHER" id="PTHR24214">
    <property type="entry name" value="PDZ AND LIM DOMAIN PROTEIN ZASP"/>
    <property type="match status" value="1"/>
</dbReference>
<dbReference type="GO" id="GO:0061061">
    <property type="term" value="P:muscle structure development"/>
    <property type="evidence" value="ECO:0007669"/>
    <property type="project" value="TreeGrafter"/>
</dbReference>
<dbReference type="PANTHER" id="PTHR24214:SF38">
    <property type="entry name" value="PDZ AND LIM DOMAIN PROTEIN ZASP-RELATED"/>
    <property type="match status" value="1"/>
</dbReference>
<feature type="domain" description="PDZ" evidence="4">
    <location>
        <begin position="5"/>
        <end position="86"/>
    </location>
</feature>
<evidence type="ECO:0000256" key="1">
    <source>
        <dbReference type="ARBA" id="ARBA00004496"/>
    </source>
</evidence>
<protein>
    <recommendedName>
        <fullName evidence="4">PDZ domain-containing protein</fullName>
    </recommendedName>
</protein>
<comment type="subcellular location">
    <subcellularLocation>
        <location evidence="1">Cytoplasm</location>
    </subcellularLocation>
</comment>
<evidence type="ECO:0000259" key="4">
    <source>
        <dbReference type="PROSITE" id="PS50106"/>
    </source>
</evidence>
<dbReference type="PROSITE" id="PS50106">
    <property type="entry name" value="PDZ"/>
    <property type="match status" value="1"/>
</dbReference>
<dbReference type="Proteomes" id="UP000678393">
    <property type="component" value="Unassembled WGS sequence"/>
</dbReference>
<dbReference type="AlphaFoldDB" id="A0A8S3ZJ76"/>
<dbReference type="InterPro" id="IPR050604">
    <property type="entry name" value="PDZ-LIM_domain"/>
</dbReference>
<dbReference type="SMART" id="SM00228">
    <property type="entry name" value="PDZ"/>
    <property type="match status" value="1"/>
</dbReference>
<organism evidence="5 6">
    <name type="scientific">Candidula unifasciata</name>
    <dbReference type="NCBI Taxonomy" id="100452"/>
    <lineage>
        <taxon>Eukaryota</taxon>
        <taxon>Metazoa</taxon>
        <taxon>Spiralia</taxon>
        <taxon>Lophotrochozoa</taxon>
        <taxon>Mollusca</taxon>
        <taxon>Gastropoda</taxon>
        <taxon>Heterobranchia</taxon>
        <taxon>Euthyneura</taxon>
        <taxon>Panpulmonata</taxon>
        <taxon>Eupulmonata</taxon>
        <taxon>Stylommatophora</taxon>
        <taxon>Helicina</taxon>
        <taxon>Helicoidea</taxon>
        <taxon>Geomitridae</taxon>
        <taxon>Candidula</taxon>
    </lineage>
</organism>
<accession>A0A8S3ZJ76</accession>
<dbReference type="GO" id="GO:0030018">
    <property type="term" value="C:Z disc"/>
    <property type="evidence" value="ECO:0007669"/>
    <property type="project" value="TreeGrafter"/>
</dbReference>
<dbReference type="FunFam" id="2.30.42.10:FF:000055">
    <property type="entry name" value="PDZ and LIM domain protein 3"/>
    <property type="match status" value="1"/>
</dbReference>
<dbReference type="Pfam" id="PF00595">
    <property type="entry name" value="PDZ"/>
    <property type="match status" value="1"/>
</dbReference>
<proteinExistence type="predicted"/>
<evidence type="ECO:0000256" key="3">
    <source>
        <dbReference type="ARBA" id="ARBA00023038"/>
    </source>
</evidence>
<dbReference type="CDD" id="cd23068">
    <property type="entry name" value="PDZ_ZASP52-like"/>
    <property type="match status" value="1"/>
</dbReference>
<keyword evidence="2" id="KW-0963">Cytoplasm</keyword>
<comment type="caution">
    <text evidence="5">The sequence shown here is derived from an EMBL/GenBank/DDBJ whole genome shotgun (WGS) entry which is preliminary data.</text>
</comment>
<dbReference type="OrthoDB" id="44841at2759"/>
<sequence length="119" mass="13291">MAQTIVQLQRHPGTPWGFRLQGGRDFSSELSVKKIHPGSPAEGQLRPGDRIVAIGNTPTANLTHMQANRLIKSAGNVVQFTIIRGPSTDFSHIKPSGPVKFSPWKYNQQLQQQQHQNHY</sequence>
<dbReference type="GO" id="GO:0030036">
    <property type="term" value="P:actin cytoskeleton organization"/>
    <property type="evidence" value="ECO:0007669"/>
    <property type="project" value="TreeGrafter"/>
</dbReference>
<evidence type="ECO:0000313" key="6">
    <source>
        <dbReference type="Proteomes" id="UP000678393"/>
    </source>
</evidence>
<dbReference type="SUPFAM" id="SSF50156">
    <property type="entry name" value="PDZ domain-like"/>
    <property type="match status" value="1"/>
</dbReference>
<dbReference type="GO" id="GO:0001725">
    <property type="term" value="C:stress fiber"/>
    <property type="evidence" value="ECO:0007669"/>
    <property type="project" value="TreeGrafter"/>
</dbReference>
<dbReference type="InterPro" id="IPR036034">
    <property type="entry name" value="PDZ_sf"/>
</dbReference>
<reference evidence="5" key="1">
    <citation type="submission" date="2021-04" db="EMBL/GenBank/DDBJ databases">
        <authorList>
            <consortium name="Molecular Ecology Group"/>
        </authorList>
    </citation>
    <scope>NUCLEOTIDE SEQUENCE</scope>
</reference>
<name>A0A8S3ZJ76_9EUPU</name>
<dbReference type="Gene3D" id="2.30.42.10">
    <property type="match status" value="1"/>
</dbReference>
<dbReference type="GO" id="GO:0031941">
    <property type="term" value="C:filamentous actin"/>
    <property type="evidence" value="ECO:0007669"/>
    <property type="project" value="TreeGrafter"/>
</dbReference>
<keyword evidence="3" id="KW-0440">LIM domain</keyword>